<dbReference type="EMBL" id="HADX01007913">
    <property type="protein sequence ID" value="SBP30145.1"/>
    <property type="molecule type" value="Transcribed_RNA"/>
</dbReference>
<name>A0A1A7YJQ0_9TELE</name>
<feature type="non-terminal residue" evidence="1">
    <location>
        <position position="99"/>
    </location>
</feature>
<accession>A0A1A7YJQ0</accession>
<gene>
    <name evidence="1" type="primary">Nfu_g_1_022880</name>
</gene>
<organism evidence="1">
    <name type="scientific">Iconisemion striatum</name>
    <dbReference type="NCBI Taxonomy" id="60296"/>
    <lineage>
        <taxon>Eukaryota</taxon>
        <taxon>Metazoa</taxon>
        <taxon>Chordata</taxon>
        <taxon>Craniata</taxon>
        <taxon>Vertebrata</taxon>
        <taxon>Euteleostomi</taxon>
        <taxon>Actinopterygii</taxon>
        <taxon>Neopterygii</taxon>
        <taxon>Teleostei</taxon>
        <taxon>Neoteleostei</taxon>
        <taxon>Acanthomorphata</taxon>
        <taxon>Ovalentaria</taxon>
        <taxon>Atherinomorphae</taxon>
        <taxon>Cyprinodontiformes</taxon>
        <taxon>Nothobranchiidae</taxon>
        <taxon>Iconisemion</taxon>
    </lineage>
</organism>
<proteinExistence type="predicted"/>
<dbReference type="AlphaFoldDB" id="A0A1A7YJQ0"/>
<evidence type="ECO:0000313" key="1">
    <source>
        <dbReference type="EMBL" id="SBP30145.1"/>
    </source>
</evidence>
<protein>
    <submittedName>
        <fullName evidence="1">Uncharacterized protein</fullName>
    </submittedName>
</protein>
<sequence length="99" mass="10855">GLRKLVSVFISHQVRDGTHKGNQSHIHSDMQVFGLWEATRENPHMHAGWGLDLLHVFHGSWGAGLCLFTLTTGHSLKNLTYTSACTHTGALTSMNSGVF</sequence>
<reference evidence="1" key="2">
    <citation type="submission" date="2016-06" db="EMBL/GenBank/DDBJ databases">
        <title>The genome of a short-lived fish provides insights into sex chromosome evolution and the genetic control of aging.</title>
        <authorList>
            <person name="Reichwald K."/>
            <person name="Felder M."/>
            <person name="Petzold A."/>
            <person name="Koch P."/>
            <person name="Groth M."/>
            <person name="Platzer M."/>
        </authorList>
    </citation>
    <scope>NUCLEOTIDE SEQUENCE</scope>
    <source>
        <tissue evidence="1">Brain</tissue>
    </source>
</reference>
<reference evidence="1" key="1">
    <citation type="submission" date="2016-05" db="EMBL/GenBank/DDBJ databases">
        <authorList>
            <person name="Lavstsen T."/>
            <person name="Jespersen J.S."/>
        </authorList>
    </citation>
    <scope>NUCLEOTIDE SEQUENCE</scope>
    <source>
        <tissue evidence="1">Brain</tissue>
    </source>
</reference>
<feature type="non-terminal residue" evidence="1">
    <location>
        <position position="1"/>
    </location>
</feature>